<dbReference type="Proteomes" id="UP000035054">
    <property type="component" value="Unassembled WGS sequence"/>
</dbReference>
<dbReference type="Pfam" id="PF00391">
    <property type="entry name" value="PEP-utilizers"/>
    <property type="match status" value="1"/>
</dbReference>
<dbReference type="SUPFAM" id="SSF52009">
    <property type="entry name" value="Phosphohistidine domain"/>
    <property type="match status" value="1"/>
</dbReference>
<dbReference type="InterPro" id="IPR006319">
    <property type="entry name" value="PEP_synth"/>
</dbReference>
<dbReference type="EC" id="2.7.1.40" evidence="5"/>
<dbReference type="GO" id="GO:0005524">
    <property type="term" value="F:ATP binding"/>
    <property type="evidence" value="ECO:0007669"/>
    <property type="project" value="UniProtKB-KW"/>
</dbReference>
<dbReference type="GO" id="GO:0004743">
    <property type="term" value="F:pyruvate kinase activity"/>
    <property type="evidence" value="ECO:0007669"/>
    <property type="project" value="UniProtKB-EC"/>
</dbReference>
<reference evidence="5 6" key="1">
    <citation type="submission" date="2015-01" db="EMBL/GenBank/DDBJ databases">
        <title>Lifestyle Evolution in Cyanobacterial Symbionts of Sponges.</title>
        <authorList>
            <person name="Burgsdorf I."/>
            <person name="Slaby B.M."/>
            <person name="Handley K.M."/>
            <person name="Haber M."/>
            <person name="Blom J."/>
            <person name="Marshall C.W."/>
            <person name="Gilbert J.A."/>
            <person name="Hentschel U."/>
            <person name="Steindler L."/>
        </authorList>
    </citation>
    <scope>NUCLEOTIDE SEQUENCE [LARGE SCALE GENOMIC DNA]</scope>
    <source>
        <strain evidence="5">142</strain>
    </source>
</reference>
<evidence type="ECO:0000313" key="6">
    <source>
        <dbReference type="Proteomes" id="UP000035054"/>
    </source>
</evidence>
<gene>
    <name evidence="5" type="ORF">TH68_10490</name>
</gene>
<keyword evidence="5" id="KW-0670">Pyruvate</keyword>
<name>A0A6N3XAX2_9SYNE</name>
<comment type="similarity">
    <text evidence="1">Belongs to the PEP-utilizing enzyme family.</text>
</comment>
<dbReference type="InterPro" id="IPR036637">
    <property type="entry name" value="Phosphohistidine_dom_sf"/>
</dbReference>
<dbReference type="EMBL" id="JXUO01000313">
    <property type="protein sequence ID" value="KKZ10569.1"/>
    <property type="molecule type" value="Genomic_DNA"/>
</dbReference>
<keyword evidence="5" id="KW-0808">Transferase</keyword>
<feature type="domain" description="PEP-utilising enzyme mobile" evidence="4">
    <location>
        <begin position="2"/>
        <end position="64"/>
    </location>
</feature>
<dbReference type="InterPro" id="IPR008279">
    <property type="entry name" value="PEP-util_enz_mobile_dom"/>
</dbReference>
<evidence type="ECO:0000256" key="2">
    <source>
        <dbReference type="ARBA" id="ARBA00022741"/>
    </source>
</evidence>
<dbReference type="Gene3D" id="3.50.30.10">
    <property type="entry name" value="Phosphohistidine domain"/>
    <property type="match status" value="1"/>
</dbReference>
<organism evidence="5 6">
    <name type="scientific">Candidatus Synechococcus spongiarum 142</name>
    <dbReference type="NCBI Taxonomy" id="1608213"/>
    <lineage>
        <taxon>Bacteria</taxon>
        <taxon>Bacillati</taxon>
        <taxon>Cyanobacteriota</taxon>
        <taxon>Cyanophyceae</taxon>
        <taxon>Synechococcales</taxon>
        <taxon>Synechococcaceae</taxon>
        <taxon>Synechococcus</taxon>
    </lineage>
</organism>
<dbReference type="PANTHER" id="PTHR43030">
    <property type="entry name" value="PHOSPHOENOLPYRUVATE SYNTHASE"/>
    <property type="match status" value="1"/>
</dbReference>
<keyword evidence="2" id="KW-0547">Nucleotide-binding</keyword>
<proteinExistence type="inferred from homology"/>
<dbReference type="AlphaFoldDB" id="A0A6N3XAX2"/>
<accession>A0A6N3XAX2</accession>
<keyword evidence="3" id="KW-0067">ATP-binding</keyword>
<keyword evidence="5" id="KW-0418">Kinase</keyword>
<evidence type="ECO:0000256" key="1">
    <source>
        <dbReference type="ARBA" id="ARBA00007837"/>
    </source>
</evidence>
<feature type="non-terminal residue" evidence="5">
    <location>
        <position position="1"/>
    </location>
</feature>
<evidence type="ECO:0000259" key="4">
    <source>
        <dbReference type="Pfam" id="PF00391"/>
    </source>
</evidence>
<dbReference type="PANTHER" id="PTHR43030:SF1">
    <property type="entry name" value="PHOSPHOENOLPYRUVATE SYNTHASE"/>
    <property type="match status" value="1"/>
</dbReference>
<protein>
    <submittedName>
        <fullName evidence="5">Pyruvate kinase</fullName>
        <ecNumber evidence="5">2.7.1.40</ecNumber>
    </submittedName>
</protein>
<evidence type="ECO:0000256" key="3">
    <source>
        <dbReference type="ARBA" id="ARBA00022840"/>
    </source>
</evidence>
<sequence>VNETSAAYMDVIRRAGGILTELGGRQSHAAVIGQRLRIPVIVGVPGATHAVRQGEVITLDVPHGLVKSGSGSGLMETHA</sequence>
<evidence type="ECO:0000313" key="5">
    <source>
        <dbReference type="EMBL" id="KKZ10569.1"/>
    </source>
</evidence>
<dbReference type="GO" id="GO:0008986">
    <property type="term" value="F:pyruvate, water dikinase activity"/>
    <property type="evidence" value="ECO:0007669"/>
    <property type="project" value="InterPro"/>
</dbReference>
<comment type="caution">
    <text evidence="5">The sequence shown here is derived from an EMBL/GenBank/DDBJ whole genome shotgun (WGS) entry which is preliminary data.</text>
</comment>